<evidence type="ECO:0000256" key="2">
    <source>
        <dbReference type="ARBA" id="ARBA00022679"/>
    </source>
</evidence>
<evidence type="ECO:0000313" key="7">
    <source>
        <dbReference type="EMBL" id="MFC3041786.1"/>
    </source>
</evidence>
<keyword evidence="6" id="KW-0173">Coenzyme A biosynthesis</keyword>
<evidence type="ECO:0000256" key="4">
    <source>
        <dbReference type="ARBA" id="ARBA00022777"/>
    </source>
</evidence>
<evidence type="ECO:0000256" key="5">
    <source>
        <dbReference type="ARBA" id="ARBA00022840"/>
    </source>
</evidence>
<protein>
    <submittedName>
        <fullName evidence="7">Type II pantothenate kinase</fullName>
        <ecNumber evidence="7">2.7.1.33</ecNumber>
    </submittedName>
</protein>
<name>A0ABV7CZ40_9BACI</name>
<evidence type="ECO:0000256" key="3">
    <source>
        <dbReference type="ARBA" id="ARBA00022741"/>
    </source>
</evidence>
<evidence type="ECO:0000256" key="1">
    <source>
        <dbReference type="ARBA" id="ARBA00022490"/>
    </source>
</evidence>
<dbReference type="InterPro" id="IPR011602">
    <property type="entry name" value="Type_II_PanK_bac"/>
</dbReference>
<keyword evidence="2 7" id="KW-0808">Transferase</keyword>
<dbReference type="Gene3D" id="3.30.420.40">
    <property type="match status" value="1"/>
</dbReference>
<dbReference type="Proteomes" id="UP001595279">
    <property type="component" value="Unassembled WGS sequence"/>
</dbReference>
<dbReference type="InterPro" id="IPR004567">
    <property type="entry name" value="Type_II_PanK"/>
</dbReference>
<keyword evidence="3" id="KW-0547">Nucleotide-binding</keyword>
<evidence type="ECO:0000256" key="6">
    <source>
        <dbReference type="ARBA" id="ARBA00022993"/>
    </source>
</evidence>
<proteinExistence type="predicted"/>
<dbReference type="EMBL" id="JBHRSA010000058">
    <property type="protein sequence ID" value="MFC3041786.1"/>
    <property type="molecule type" value="Genomic_DNA"/>
</dbReference>
<dbReference type="NCBIfam" id="NF009842">
    <property type="entry name" value="PRK13317.1"/>
    <property type="match status" value="1"/>
</dbReference>
<gene>
    <name evidence="7" type="primary">coaW</name>
    <name evidence="7" type="ORF">ACFOGI_16245</name>
</gene>
<dbReference type="SUPFAM" id="SSF53067">
    <property type="entry name" value="Actin-like ATPase domain"/>
    <property type="match status" value="1"/>
</dbReference>
<reference evidence="8" key="1">
    <citation type="journal article" date="2019" name="Int. J. Syst. Evol. Microbiol.">
        <title>The Global Catalogue of Microorganisms (GCM) 10K type strain sequencing project: providing services to taxonomists for standard genome sequencing and annotation.</title>
        <authorList>
            <consortium name="The Broad Institute Genomics Platform"/>
            <consortium name="The Broad Institute Genome Sequencing Center for Infectious Disease"/>
            <person name="Wu L."/>
            <person name="Ma J."/>
        </authorList>
    </citation>
    <scope>NUCLEOTIDE SEQUENCE [LARGE SCALE GENOMIC DNA]</scope>
    <source>
        <strain evidence="8">KCTC 13128</strain>
    </source>
</reference>
<keyword evidence="1" id="KW-0963">Cytoplasm</keyword>
<dbReference type="PANTHER" id="PTHR12280:SF20">
    <property type="entry name" value="4'-PHOSPHOPANTETHEINE PHOSPHATASE"/>
    <property type="match status" value="1"/>
</dbReference>
<dbReference type="Pfam" id="PF03630">
    <property type="entry name" value="Fumble"/>
    <property type="match status" value="1"/>
</dbReference>
<dbReference type="RefSeq" id="WP_390274867.1">
    <property type="nucleotide sequence ID" value="NZ_JBHRSA010000058.1"/>
</dbReference>
<dbReference type="InterPro" id="IPR043129">
    <property type="entry name" value="ATPase_NBD"/>
</dbReference>
<dbReference type="GO" id="GO:0004594">
    <property type="term" value="F:pantothenate kinase activity"/>
    <property type="evidence" value="ECO:0007669"/>
    <property type="project" value="UniProtKB-EC"/>
</dbReference>
<accession>A0ABV7CZ40</accession>
<evidence type="ECO:0000313" key="8">
    <source>
        <dbReference type="Proteomes" id="UP001595279"/>
    </source>
</evidence>
<sequence length="268" mass="28976">MAVRIGIDAGGTLTKVAYEEKERIHVKTYPNGQMERLLHWLQFTFPETRLVVTGGNSSLIKENSGHQVETVDEFTALTDGTRYLLTEEKLDAIKDFILVSIGTGTSIFRVTPDSYERLLGSGIGGGTWYGLSIRLTGERKFPELVKLAKDGDRSRNDLLVKDIYSGGEAPPISGELTAANFGKAHIMEDATPADHMASLTQFVGETLIMLAGQAAAAQEVETIVFTGSTLNGNIPLKNVLSGFQDMLPYDPVFLDRGGHAGAIGCLLV</sequence>
<dbReference type="EC" id="2.7.1.33" evidence="7"/>
<comment type="caution">
    <text evidence="7">The sequence shown here is derived from an EMBL/GenBank/DDBJ whole genome shotgun (WGS) entry which is preliminary data.</text>
</comment>
<keyword evidence="4 7" id="KW-0418">Kinase</keyword>
<dbReference type="PIRSF" id="PIRSF036940">
    <property type="entry name" value="PanK_bac_aCoA"/>
    <property type="match status" value="1"/>
</dbReference>
<dbReference type="CDD" id="cd24085">
    <property type="entry name" value="ASKHA_NBD_PanK-II_bac"/>
    <property type="match status" value="1"/>
</dbReference>
<keyword evidence="5" id="KW-0067">ATP-binding</keyword>
<keyword evidence="8" id="KW-1185">Reference proteome</keyword>
<organism evidence="7 8">
    <name type="scientific">Virgibacillus xinjiangensis</name>
    <dbReference type="NCBI Taxonomy" id="393090"/>
    <lineage>
        <taxon>Bacteria</taxon>
        <taxon>Bacillati</taxon>
        <taxon>Bacillota</taxon>
        <taxon>Bacilli</taxon>
        <taxon>Bacillales</taxon>
        <taxon>Bacillaceae</taxon>
        <taxon>Virgibacillus</taxon>
    </lineage>
</organism>
<dbReference type="PANTHER" id="PTHR12280">
    <property type="entry name" value="PANTOTHENATE KINASE"/>
    <property type="match status" value="1"/>
</dbReference>